<evidence type="ECO:0000256" key="1">
    <source>
        <dbReference type="SAM" id="Phobius"/>
    </source>
</evidence>
<dbReference type="STRING" id="1619046.US42_C0013G0003"/>
<keyword evidence="1" id="KW-0472">Membrane</keyword>
<evidence type="ECO:0008006" key="4">
    <source>
        <dbReference type="Google" id="ProtNLM"/>
    </source>
</evidence>
<reference evidence="2 3" key="1">
    <citation type="journal article" date="2015" name="Nature">
        <title>rRNA introns, odd ribosomes, and small enigmatic genomes across a large radiation of phyla.</title>
        <authorList>
            <person name="Brown C.T."/>
            <person name="Hug L.A."/>
            <person name="Thomas B.C."/>
            <person name="Sharon I."/>
            <person name="Castelle C.J."/>
            <person name="Singh A."/>
            <person name="Wilkins M.J."/>
            <person name="Williams K.H."/>
            <person name="Banfield J.F."/>
        </authorList>
    </citation>
    <scope>NUCLEOTIDE SEQUENCE [LARGE SCALE GENOMIC DNA]</scope>
</reference>
<evidence type="ECO:0000313" key="3">
    <source>
        <dbReference type="Proteomes" id="UP000034849"/>
    </source>
</evidence>
<name>A0A0G0ISS6_9BACT</name>
<accession>A0A0G0ISS6</accession>
<protein>
    <recommendedName>
        <fullName evidence="4">DUF948 domain-containing protein</fullName>
    </recommendedName>
</protein>
<dbReference type="AlphaFoldDB" id="A0A0G0ISS6"/>
<evidence type="ECO:0000313" key="2">
    <source>
        <dbReference type="EMBL" id="KKQ27194.1"/>
    </source>
</evidence>
<keyword evidence="1" id="KW-1133">Transmembrane helix</keyword>
<dbReference type="Proteomes" id="UP000034849">
    <property type="component" value="Unassembled WGS sequence"/>
</dbReference>
<proteinExistence type="predicted"/>
<comment type="caution">
    <text evidence="2">The sequence shown here is derived from an EMBL/GenBank/DDBJ whole genome shotgun (WGS) entry which is preliminary data.</text>
</comment>
<sequence length="103" mass="11757">MLESSKDLLYVVLSLCILWFTVFLCWLIYQAARVLKNTNEIIENLTHKLELITEAVGFIRGKVDHLSSSMGTVTGLISGLVEKFLMNKLNDKLSERVKKKNNK</sequence>
<gene>
    <name evidence="2" type="ORF">US42_C0013G0003</name>
</gene>
<organism evidence="2 3">
    <name type="scientific">Candidatus Magasanikbacteria bacterium GW2011_GWC2_37_14</name>
    <dbReference type="NCBI Taxonomy" id="1619046"/>
    <lineage>
        <taxon>Bacteria</taxon>
        <taxon>Candidatus Magasanikiibacteriota</taxon>
    </lineage>
</organism>
<keyword evidence="1" id="KW-0812">Transmembrane</keyword>
<feature type="transmembrane region" description="Helical" evidence="1">
    <location>
        <begin position="7"/>
        <end position="29"/>
    </location>
</feature>
<dbReference type="EMBL" id="LBSX01000013">
    <property type="protein sequence ID" value="KKQ27194.1"/>
    <property type="molecule type" value="Genomic_DNA"/>
</dbReference>